<comment type="caution">
    <text evidence="1">The sequence shown here is derived from an EMBL/GenBank/DDBJ whole genome shotgun (WGS) entry which is preliminary data.</text>
</comment>
<dbReference type="Proteomes" id="UP000324222">
    <property type="component" value="Unassembled WGS sequence"/>
</dbReference>
<evidence type="ECO:0000313" key="2">
    <source>
        <dbReference type="Proteomes" id="UP000324222"/>
    </source>
</evidence>
<accession>A0A5B7GJ25</accession>
<keyword evidence="2" id="KW-1185">Reference proteome</keyword>
<name>A0A5B7GJ25_PORTR</name>
<dbReference type="AlphaFoldDB" id="A0A5B7GJ25"/>
<protein>
    <submittedName>
        <fullName evidence="1">Uncharacterized protein</fullName>
    </submittedName>
</protein>
<evidence type="ECO:0000313" key="1">
    <source>
        <dbReference type="EMBL" id="MPC60290.1"/>
    </source>
</evidence>
<organism evidence="1 2">
    <name type="scientific">Portunus trituberculatus</name>
    <name type="common">Swimming crab</name>
    <name type="synonym">Neptunus trituberculatus</name>
    <dbReference type="NCBI Taxonomy" id="210409"/>
    <lineage>
        <taxon>Eukaryota</taxon>
        <taxon>Metazoa</taxon>
        <taxon>Ecdysozoa</taxon>
        <taxon>Arthropoda</taxon>
        <taxon>Crustacea</taxon>
        <taxon>Multicrustacea</taxon>
        <taxon>Malacostraca</taxon>
        <taxon>Eumalacostraca</taxon>
        <taxon>Eucarida</taxon>
        <taxon>Decapoda</taxon>
        <taxon>Pleocyemata</taxon>
        <taxon>Brachyura</taxon>
        <taxon>Eubrachyura</taxon>
        <taxon>Portunoidea</taxon>
        <taxon>Portunidae</taxon>
        <taxon>Portuninae</taxon>
        <taxon>Portunus</taxon>
    </lineage>
</organism>
<reference evidence="1 2" key="1">
    <citation type="submission" date="2019-05" db="EMBL/GenBank/DDBJ databases">
        <title>Another draft genome of Portunus trituberculatus and its Hox gene families provides insights of decapod evolution.</title>
        <authorList>
            <person name="Jeong J.-H."/>
            <person name="Song I."/>
            <person name="Kim S."/>
            <person name="Choi T."/>
            <person name="Kim D."/>
            <person name="Ryu S."/>
            <person name="Kim W."/>
        </authorList>
    </citation>
    <scope>NUCLEOTIDE SEQUENCE [LARGE SCALE GENOMIC DNA]</scope>
    <source>
        <tissue evidence="1">Muscle</tissue>
    </source>
</reference>
<proteinExistence type="predicted"/>
<sequence length="132" mass="14163">MGKGVSQAAAVVMGEGVNNTMTPHLATLCPYLFDRRNVTPCTHSTLPTPSLFLLPSLSICFTSLPTSVLDPAMSTITTTMSFAFPQARHLSPLLTAPNTPLPYTTTTKALPASSLIYRRQPTIDGLTLTRVQ</sequence>
<gene>
    <name evidence="1" type="ORF">E2C01_054329</name>
</gene>
<dbReference type="EMBL" id="VSRR010017360">
    <property type="protein sequence ID" value="MPC60290.1"/>
    <property type="molecule type" value="Genomic_DNA"/>
</dbReference>